<evidence type="ECO:0000313" key="3">
    <source>
        <dbReference type="EMBL" id="AET34203.1"/>
    </source>
</evidence>
<organism evidence="3 4">
    <name type="scientific">Pyrobaculum ferrireducens</name>
    <dbReference type="NCBI Taxonomy" id="1104324"/>
    <lineage>
        <taxon>Archaea</taxon>
        <taxon>Thermoproteota</taxon>
        <taxon>Thermoprotei</taxon>
        <taxon>Thermoproteales</taxon>
        <taxon>Thermoproteaceae</taxon>
        <taxon>Pyrobaculum</taxon>
    </lineage>
</organism>
<dbReference type="KEGG" id="pyr:P186_2827"/>
<sequence length="658" mass="73428">MDQFDDCFSRAFAELDSVLAKVHILEDWQLISRVASVIWTFIEEGREKGCDGASAARYYLAKALREAGVDLYKPYYAYLHGTREDVVEVLRDIFPNLVDVRGHAPASPRRTARSEQPSLHAAEEGPKGGFAPDCFAKAFMELGEVMAKAHLLDDWQLVSRITHVVYTFIEEGKENGCDGASAALTYITEALERAGIDRFKTYRAYLHGTREDVLRVVRQIFPYLAEIRRPYAVAEVERPSPPHRWRQLERVRAPASRPASLAASAKPPWKPRGRKAVGRAVAALAALIIAVAVLHSYSEIISLVLHKPANVETLYSSRGLSTELSRSSVPLTYTTSQISIVYTTTTTSLTHFTTHSSFTTWQITTSAITSREIEGLDDAAGFISAAVEAINNERAALGIPPATPTVLKAAEFKARYMAQNNHLSHYDKEGRHPIYYYTKLDGGLYAVEENGFACFGCSVSAKWGREMVREMVHNDALSLWGHRDSILNPCHNRVAVAVARNGTSVYAVVYMVGEWAQWVEGPLYRDGVFHVKGYVKLPPPEKLYDGRSLYPVVIHCDKPNPDYYWRHSYSTGEICAGVLPQNVGQYPNIQTIYADVYTVVKSGDSWLIDLKFRYKPPPGTIATVIIYAGSTGVKWSPMAPWGEGRLKYCRVLNYVIEG</sequence>
<keyword evidence="4" id="KW-1185">Reference proteome</keyword>
<dbReference type="eggNOG" id="arCOG03962">
    <property type="taxonomic scope" value="Archaea"/>
</dbReference>
<evidence type="ECO:0000259" key="2">
    <source>
        <dbReference type="Pfam" id="PF00188"/>
    </source>
</evidence>
<feature type="domain" description="SCP" evidence="2">
    <location>
        <begin position="387"/>
        <end position="510"/>
    </location>
</feature>
<dbReference type="HOGENOM" id="CLU_416582_0_0_2"/>
<evidence type="ECO:0000256" key="1">
    <source>
        <dbReference type="SAM" id="MobiDB-lite"/>
    </source>
</evidence>
<protein>
    <recommendedName>
        <fullName evidence="2">SCP domain-containing protein</fullName>
    </recommendedName>
</protein>
<dbReference type="BioCyc" id="PSP1104324:GJSN-2764-MONOMER"/>
<dbReference type="RefSeq" id="WP_014290028.1">
    <property type="nucleotide sequence ID" value="NC_016645.1"/>
</dbReference>
<gene>
    <name evidence="3" type="ORF">P186_2827</name>
</gene>
<dbReference type="GeneID" id="11594425"/>
<evidence type="ECO:0000313" key="4">
    <source>
        <dbReference type="Proteomes" id="UP000005867"/>
    </source>
</evidence>
<proteinExistence type="predicted"/>
<dbReference type="Pfam" id="PF00188">
    <property type="entry name" value="CAP"/>
    <property type="match status" value="1"/>
</dbReference>
<dbReference type="SUPFAM" id="SSF55797">
    <property type="entry name" value="PR-1-like"/>
    <property type="match status" value="1"/>
</dbReference>
<dbReference type="InterPro" id="IPR014044">
    <property type="entry name" value="CAP_dom"/>
</dbReference>
<dbReference type="Proteomes" id="UP000005867">
    <property type="component" value="Chromosome"/>
</dbReference>
<name>G7VFJ7_9CREN</name>
<dbReference type="OrthoDB" id="43989at2157"/>
<dbReference type="CDD" id="cd05379">
    <property type="entry name" value="CAP_bacterial"/>
    <property type="match status" value="1"/>
</dbReference>
<dbReference type="STRING" id="1104324.P186_2827"/>
<accession>G7VFJ7</accession>
<feature type="region of interest" description="Disordered" evidence="1">
    <location>
        <begin position="104"/>
        <end position="126"/>
    </location>
</feature>
<dbReference type="eggNOG" id="arCOG07750">
    <property type="taxonomic scope" value="Archaea"/>
</dbReference>
<dbReference type="InterPro" id="IPR035940">
    <property type="entry name" value="CAP_sf"/>
</dbReference>
<dbReference type="AlphaFoldDB" id="G7VFJ7"/>
<reference evidence="3 4" key="1">
    <citation type="journal article" date="2012" name="J. Bacteriol.">
        <title>Complete genome sequence of strain 1860, a crenarchaeon of the genus pyrobaculum able to grow with various electron acceptors.</title>
        <authorList>
            <person name="Mardanov A.V."/>
            <person name="Gumerov V.M."/>
            <person name="Slobodkina G.B."/>
            <person name="Beletsky A.V."/>
            <person name="Bonch-Osmolovskaya E.A."/>
            <person name="Ravin N.V."/>
            <person name="Skryabin K.G."/>
        </authorList>
    </citation>
    <scope>NUCLEOTIDE SEQUENCE [LARGE SCALE GENOMIC DNA]</scope>
    <source>
        <strain evidence="3 4">1860</strain>
    </source>
</reference>
<dbReference type="EMBL" id="CP003098">
    <property type="protein sequence ID" value="AET34203.1"/>
    <property type="molecule type" value="Genomic_DNA"/>
</dbReference>
<dbReference type="Gene3D" id="3.40.33.10">
    <property type="entry name" value="CAP"/>
    <property type="match status" value="1"/>
</dbReference>